<dbReference type="Proteomes" id="UP000831495">
    <property type="component" value="Chromosome"/>
</dbReference>
<reference evidence="6" key="1">
    <citation type="journal article" date="2022" name="Int. J. Syst. Evol. Microbiol.">
        <title>Apilactobacillus apisilvae sp. nov., Nicolia spurrieriana gen. nov. sp. nov., Bombilactobacillus folatiphilus sp. nov. and Bombilactobacillus thymidiniphilus sp. nov., four new lactic acid bacterial isolates from stingless bees Tetragonula carbonaria and Austroplebeia australis.</title>
        <authorList>
            <person name="Oliphant S.A."/>
            <person name="Watson-Haigh N.S."/>
            <person name="Sumby K.M."/>
            <person name="Gardner J."/>
            <person name="Groom S."/>
            <person name="Jiranek V."/>
        </authorList>
    </citation>
    <scope>NUCLEOTIDE SEQUENCE</scope>
    <source>
        <strain evidence="6">SG4_D2</strain>
    </source>
</reference>
<dbReference type="Pfam" id="PF13411">
    <property type="entry name" value="MerR_1"/>
    <property type="match status" value="1"/>
</dbReference>
<keyword evidence="3" id="KW-0238">DNA-binding</keyword>
<keyword evidence="2" id="KW-0805">Transcription regulation</keyword>
<evidence type="ECO:0000256" key="1">
    <source>
        <dbReference type="ARBA" id="ARBA00022491"/>
    </source>
</evidence>
<dbReference type="PROSITE" id="PS50937">
    <property type="entry name" value="HTH_MERR_2"/>
    <property type="match status" value="1"/>
</dbReference>
<proteinExistence type="predicted"/>
<accession>A0ABY4PA67</accession>
<keyword evidence="1" id="KW-0678">Repressor</keyword>
<keyword evidence="4" id="KW-0804">Transcription</keyword>
<dbReference type="InterPro" id="IPR047057">
    <property type="entry name" value="MerR_fam"/>
</dbReference>
<protein>
    <submittedName>
        <fullName evidence="6">MerR family transcriptional regulator</fullName>
    </submittedName>
</protein>
<dbReference type="PANTHER" id="PTHR30204:SF65">
    <property type="entry name" value="HTH-TYPE TRANSCRIPTIONAL REGULATOR TNRA"/>
    <property type="match status" value="1"/>
</dbReference>
<dbReference type="SMART" id="SM00422">
    <property type="entry name" value="HTH_MERR"/>
    <property type="match status" value="1"/>
</dbReference>
<name>A0ABY4PA67_9LACO</name>
<dbReference type="SUPFAM" id="SSF46955">
    <property type="entry name" value="Putative DNA-binding domain"/>
    <property type="match status" value="1"/>
</dbReference>
<evidence type="ECO:0000259" key="5">
    <source>
        <dbReference type="PROSITE" id="PS50937"/>
    </source>
</evidence>
<evidence type="ECO:0000256" key="3">
    <source>
        <dbReference type="ARBA" id="ARBA00023125"/>
    </source>
</evidence>
<evidence type="ECO:0000313" key="6">
    <source>
        <dbReference type="EMBL" id="UQS82568.1"/>
    </source>
</evidence>
<dbReference type="InterPro" id="IPR009061">
    <property type="entry name" value="DNA-bd_dom_put_sf"/>
</dbReference>
<organism evidence="6 7">
    <name type="scientific">Bombilactobacillus folatiphilus</name>
    <dbReference type="NCBI Taxonomy" id="2923362"/>
    <lineage>
        <taxon>Bacteria</taxon>
        <taxon>Bacillati</taxon>
        <taxon>Bacillota</taxon>
        <taxon>Bacilli</taxon>
        <taxon>Lactobacillales</taxon>
        <taxon>Lactobacillaceae</taxon>
        <taxon>Bombilactobacillus</taxon>
    </lineage>
</organism>
<evidence type="ECO:0000313" key="7">
    <source>
        <dbReference type="Proteomes" id="UP000831495"/>
    </source>
</evidence>
<dbReference type="Gene3D" id="1.10.1660.10">
    <property type="match status" value="1"/>
</dbReference>
<dbReference type="RefSeq" id="WP_249514846.1">
    <property type="nucleotide sequence ID" value="NZ_CP093366.1"/>
</dbReference>
<feature type="domain" description="HTH merR-type" evidence="5">
    <location>
        <begin position="12"/>
        <end position="80"/>
    </location>
</feature>
<gene>
    <name evidence="6" type="ORF">MOO45_02655</name>
</gene>
<evidence type="ECO:0000256" key="4">
    <source>
        <dbReference type="ARBA" id="ARBA00023163"/>
    </source>
</evidence>
<dbReference type="PANTHER" id="PTHR30204">
    <property type="entry name" value="REDOX-CYCLING DRUG-SENSING TRANSCRIPTIONAL ACTIVATOR SOXR"/>
    <property type="match status" value="1"/>
</dbReference>
<dbReference type="EMBL" id="CP093366">
    <property type="protein sequence ID" value="UQS82568.1"/>
    <property type="molecule type" value="Genomic_DNA"/>
</dbReference>
<sequence>MKEKVMRRSLAVLTVGTVTKLTGLTPRKLRYYEYFELIHPKRSTGNQRQYSLNDVDRLLEIKDYLASGMTMHEVVRVLNKKTSTVSLTTSDTETMSDSTARKIFHDEMLQIGRWNNQDSNNSF</sequence>
<evidence type="ECO:0000256" key="2">
    <source>
        <dbReference type="ARBA" id="ARBA00023015"/>
    </source>
</evidence>
<dbReference type="InterPro" id="IPR000551">
    <property type="entry name" value="MerR-type_HTH_dom"/>
</dbReference>
<keyword evidence="7" id="KW-1185">Reference proteome</keyword>